<dbReference type="EMBL" id="MBFS01001176">
    <property type="protein sequence ID" value="PVV01333.1"/>
    <property type="molecule type" value="Genomic_DNA"/>
</dbReference>
<reference evidence="4 5" key="1">
    <citation type="journal article" date="2018" name="MBio">
        <title>Comparative Genomics Reveals the Core Gene Toolbox for the Fungus-Insect Symbiosis.</title>
        <authorList>
            <person name="Wang Y."/>
            <person name="Stata M."/>
            <person name="Wang W."/>
            <person name="Stajich J.E."/>
            <person name="White M.M."/>
            <person name="Moncalvo J.M."/>
        </authorList>
    </citation>
    <scope>NUCLEOTIDE SEQUENCE [LARGE SCALE GENOMIC DNA]</scope>
    <source>
        <strain evidence="4 5">SC-DP-2</strain>
    </source>
</reference>
<dbReference type="Pfam" id="PF01965">
    <property type="entry name" value="DJ-1_PfpI"/>
    <property type="match status" value="1"/>
</dbReference>
<dbReference type="Proteomes" id="UP000245609">
    <property type="component" value="Unassembled WGS sequence"/>
</dbReference>
<dbReference type="InterPro" id="IPR006287">
    <property type="entry name" value="DJ-1"/>
</dbReference>
<name>A0A2T9Z9Q3_9FUNG</name>
<dbReference type="CDD" id="cd03135">
    <property type="entry name" value="GATase1_DJ-1"/>
    <property type="match status" value="1"/>
</dbReference>
<organism evidence="4 5">
    <name type="scientific">Smittium megazygosporum</name>
    <dbReference type="NCBI Taxonomy" id="133381"/>
    <lineage>
        <taxon>Eukaryota</taxon>
        <taxon>Fungi</taxon>
        <taxon>Fungi incertae sedis</taxon>
        <taxon>Zoopagomycota</taxon>
        <taxon>Kickxellomycotina</taxon>
        <taxon>Harpellomycetes</taxon>
        <taxon>Harpellales</taxon>
        <taxon>Legeriomycetaceae</taxon>
        <taxon>Smittium</taxon>
    </lineage>
</organism>
<dbReference type="Gene3D" id="3.40.50.880">
    <property type="match status" value="1"/>
</dbReference>
<dbReference type="InterPro" id="IPR050325">
    <property type="entry name" value="Prot/Nucl_acid_deglycase"/>
</dbReference>
<dbReference type="GO" id="GO:0005739">
    <property type="term" value="C:mitochondrion"/>
    <property type="evidence" value="ECO:0007669"/>
    <property type="project" value="TreeGrafter"/>
</dbReference>
<dbReference type="PANTHER" id="PTHR48094:SF12">
    <property type="entry name" value="PARKINSON DISEASE PROTEIN 7 HOMOLOG"/>
    <property type="match status" value="1"/>
</dbReference>
<evidence type="ECO:0000313" key="4">
    <source>
        <dbReference type="EMBL" id="PVV01333.1"/>
    </source>
</evidence>
<evidence type="ECO:0000313" key="5">
    <source>
        <dbReference type="Proteomes" id="UP000245609"/>
    </source>
</evidence>
<proteinExistence type="predicted"/>
<comment type="caution">
    <text evidence="4">The sequence shown here is derived from an EMBL/GenBank/DDBJ whole genome shotgun (WGS) entry which is preliminary data.</text>
</comment>
<evidence type="ECO:0000259" key="3">
    <source>
        <dbReference type="Pfam" id="PF01965"/>
    </source>
</evidence>
<dbReference type="AlphaFoldDB" id="A0A2T9Z9Q3"/>
<dbReference type="GO" id="GO:0005634">
    <property type="term" value="C:nucleus"/>
    <property type="evidence" value="ECO:0007669"/>
    <property type="project" value="TreeGrafter"/>
</dbReference>
<dbReference type="InterPro" id="IPR002818">
    <property type="entry name" value="DJ-1/PfpI"/>
</dbReference>
<dbReference type="OrthoDB" id="543156at2759"/>
<dbReference type="GO" id="GO:0019172">
    <property type="term" value="F:glyoxalase III activity"/>
    <property type="evidence" value="ECO:0007669"/>
    <property type="project" value="UniProtKB-EC"/>
</dbReference>
<evidence type="ECO:0000256" key="1">
    <source>
        <dbReference type="ARBA" id="ARBA00013134"/>
    </source>
</evidence>
<dbReference type="GO" id="GO:1903189">
    <property type="term" value="P:glyoxal metabolic process"/>
    <property type="evidence" value="ECO:0007669"/>
    <property type="project" value="TreeGrafter"/>
</dbReference>
<dbReference type="SUPFAM" id="SSF52317">
    <property type="entry name" value="Class I glutamine amidotransferase-like"/>
    <property type="match status" value="1"/>
</dbReference>
<dbReference type="EC" id="4.2.1.130" evidence="1"/>
<gene>
    <name evidence="4" type="ORF">BB560_004250</name>
</gene>
<protein>
    <recommendedName>
        <fullName evidence="1">D-lactate dehydratase</fullName>
        <ecNumber evidence="1">4.2.1.130</ecNumber>
    </recommendedName>
</protein>
<evidence type="ECO:0000256" key="2">
    <source>
        <dbReference type="ARBA" id="ARBA00048082"/>
    </source>
</evidence>
<feature type="domain" description="DJ-1/PfpI" evidence="3">
    <location>
        <begin position="6"/>
        <end position="176"/>
    </location>
</feature>
<sequence>MNSSSKAIVFIAEGTEEIEAVVTIDVLRRAEIEVLVVGVSQIKVPYYICSRKVKIVPDAYIDVDTINFDNYNAAIIPGGVLGAKILSENDQVQRILADFYAQGKIVATICAGALAIKTANLHNKRGKKLHITAHSSVKAELENDFDFHDERVVVDDHLITAAGPGVSFEFAFSIVKKLAGDDVAKSAAAPMINSVLLVNKEYLIFDLWLFLETENADFSGKNYH</sequence>
<accession>A0A2T9Z9Q3</accession>
<keyword evidence="5" id="KW-1185">Reference proteome</keyword>
<comment type="catalytic activity">
    <reaction evidence="2">
        <text>methylglyoxal + H2O = (R)-lactate + H(+)</text>
        <dbReference type="Rhea" id="RHEA:27754"/>
        <dbReference type="ChEBI" id="CHEBI:15377"/>
        <dbReference type="ChEBI" id="CHEBI:15378"/>
        <dbReference type="ChEBI" id="CHEBI:16004"/>
        <dbReference type="ChEBI" id="CHEBI:17158"/>
        <dbReference type="EC" id="4.2.1.130"/>
    </reaction>
</comment>
<dbReference type="PANTHER" id="PTHR48094">
    <property type="entry name" value="PROTEIN/NUCLEIC ACID DEGLYCASE DJ-1-RELATED"/>
    <property type="match status" value="1"/>
</dbReference>
<dbReference type="InterPro" id="IPR029062">
    <property type="entry name" value="Class_I_gatase-like"/>
</dbReference>
<dbReference type="STRING" id="133381.A0A2T9Z9Q3"/>
<dbReference type="NCBIfam" id="TIGR01383">
    <property type="entry name" value="not_thiJ"/>
    <property type="match status" value="1"/>
</dbReference>
<dbReference type="GO" id="GO:0006979">
    <property type="term" value="P:response to oxidative stress"/>
    <property type="evidence" value="ECO:0007669"/>
    <property type="project" value="TreeGrafter"/>
</dbReference>